<dbReference type="InterPro" id="IPR006551">
    <property type="entry name" value="Polynucleotide_phosphatase"/>
</dbReference>
<dbReference type="OrthoDB" id="19045at2759"/>
<dbReference type="AlphaFoldDB" id="H2AQZ0"/>
<dbReference type="HOGENOM" id="CLU_014938_0_0_1"/>
<dbReference type="InterPro" id="IPR036412">
    <property type="entry name" value="HAD-like_sf"/>
</dbReference>
<dbReference type="PANTHER" id="PTHR12083:SF9">
    <property type="entry name" value="BIFUNCTIONAL POLYNUCLEOTIDE PHOSPHATASE_KINASE"/>
    <property type="match status" value="1"/>
</dbReference>
<dbReference type="Pfam" id="PF08645">
    <property type="entry name" value="PNK3P"/>
    <property type="match status" value="1"/>
</dbReference>
<dbReference type="NCBIfam" id="TIGR01664">
    <property type="entry name" value="DNA-3'-Pase"/>
    <property type="match status" value="1"/>
</dbReference>
<dbReference type="InParanoid" id="H2AQZ0"/>
<evidence type="ECO:0008006" key="3">
    <source>
        <dbReference type="Google" id="ProtNLM"/>
    </source>
</evidence>
<dbReference type="FunCoup" id="H2AQZ0">
    <property type="interactions" value="10"/>
</dbReference>
<evidence type="ECO:0000313" key="1">
    <source>
        <dbReference type="EMBL" id="CCF56790.1"/>
    </source>
</evidence>
<dbReference type="KEGG" id="kaf:KAFR_0B04940"/>
<sequence length="239" mass="26909">MSHKETVLPYLIKYTPKNRIEDYQAANVYSFDLDGTIIGTKTNSKFSRAPEDWKFLSFGESLTTLERLIEIVQKDSKAQIVIFSNQGGVLTVPPTSKSCINFTTKVKLILEAIAVNKGGHELLKRLWIYAAPKMPASLFPKNKKATFSKISKPIKSPTKIPASVLPSTFESMRKPQTGMIDEFKADFKRLYGDPMPQNELNWVYYCGDAGGRPSDFSDSDKYFAKNANLGFKFPEDVLK</sequence>
<dbReference type="SUPFAM" id="SSF56784">
    <property type="entry name" value="HAD-like"/>
    <property type="match status" value="1"/>
</dbReference>
<reference evidence="1 2" key="1">
    <citation type="journal article" date="2011" name="Proc. Natl. Acad. Sci. U.S.A.">
        <title>Evolutionary erosion of yeast sex chromosomes by mating-type switching accidents.</title>
        <authorList>
            <person name="Gordon J.L."/>
            <person name="Armisen D."/>
            <person name="Proux-Wera E."/>
            <person name="Oheigeartaigh S.S."/>
            <person name="Byrne K.P."/>
            <person name="Wolfe K.H."/>
        </authorList>
    </citation>
    <scope>NUCLEOTIDE SEQUENCE [LARGE SCALE GENOMIC DNA]</scope>
    <source>
        <strain evidence="2">ATCC 22294 / BCRC 22015 / CBS 2517 / CECT 1963 / NBRC 1671 / NRRL Y-8276</strain>
    </source>
</reference>
<dbReference type="GeneID" id="13884672"/>
<organism evidence="1 2">
    <name type="scientific">Kazachstania africana (strain ATCC 22294 / BCRC 22015 / CBS 2517 / CECT 1963 / NBRC 1671 / NRRL Y-8276)</name>
    <name type="common">Yeast</name>
    <name type="synonym">Kluyveromyces africanus</name>
    <dbReference type="NCBI Taxonomy" id="1071382"/>
    <lineage>
        <taxon>Eukaryota</taxon>
        <taxon>Fungi</taxon>
        <taxon>Dikarya</taxon>
        <taxon>Ascomycota</taxon>
        <taxon>Saccharomycotina</taxon>
        <taxon>Saccharomycetes</taxon>
        <taxon>Saccharomycetales</taxon>
        <taxon>Saccharomycetaceae</taxon>
        <taxon>Kazachstania</taxon>
    </lineage>
</organism>
<keyword evidence="2" id="KW-1185">Reference proteome</keyword>
<accession>H2AQZ0</accession>
<name>H2AQZ0_KAZAF</name>
<evidence type="ECO:0000313" key="2">
    <source>
        <dbReference type="Proteomes" id="UP000005220"/>
    </source>
</evidence>
<dbReference type="InterPro" id="IPR013954">
    <property type="entry name" value="PNK3P"/>
</dbReference>
<dbReference type="GO" id="GO:0046403">
    <property type="term" value="F:polynucleotide 3'-phosphatase activity"/>
    <property type="evidence" value="ECO:0007669"/>
    <property type="project" value="EnsemblFungi"/>
</dbReference>
<dbReference type="STRING" id="1071382.H2AQZ0"/>
<dbReference type="eggNOG" id="KOG2134">
    <property type="taxonomic scope" value="Eukaryota"/>
</dbReference>
<dbReference type="Gene3D" id="3.40.50.1000">
    <property type="entry name" value="HAD superfamily/HAD-like"/>
    <property type="match status" value="1"/>
</dbReference>
<dbReference type="InterPro" id="IPR023214">
    <property type="entry name" value="HAD_sf"/>
</dbReference>
<proteinExistence type="predicted"/>
<dbReference type="GO" id="GO:0003690">
    <property type="term" value="F:double-stranded DNA binding"/>
    <property type="evidence" value="ECO:0007669"/>
    <property type="project" value="EnsemblFungi"/>
</dbReference>
<dbReference type="EMBL" id="HE650822">
    <property type="protein sequence ID" value="CCF56790.1"/>
    <property type="molecule type" value="Genomic_DNA"/>
</dbReference>
<gene>
    <name evidence="1" type="primary">KAFR0B04940</name>
    <name evidence="1" type="ORF">KAFR_0B04940</name>
</gene>
<dbReference type="Proteomes" id="UP000005220">
    <property type="component" value="Chromosome 2"/>
</dbReference>
<protein>
    <recommendedName>
        <fullName evidence="3">DNA 3'-phosphatase</fullName>
    </recommendedName>
</protein>
<dbReference type="GO" id="GO:0046404">
    <property type="term" value="F:ATP-dependent polydeoxyribonucleotide 5'-hydroxyl-kinase activity"/>
    <property type="evidence" value="ECO:0007669"/>
    <property type="project" value="TreeGrafter"/>
</dbReference>
<dbReference type="GO" id="GO:0006302">
    <property type="term" value="P:double-strand break repair"/>
    <property type="evidence" value="ECO:0007669"/>
    <property type="project" value="EnsemblFungi"/>
</dbReference>
<dbReference type="PANTHER" id="PTHR12083">
    <property type="entry name" value="BIFUNCTIONAL POLYNUCLEOTIDE PHOSPHATASE/KINASE"/>
    <property type="match status" value="1"/>
</dbReference>
<dbReference type="RefSeq" id="XP_003955925.1">
    <property type="nucleotide sequence ID" value="XM_003955876.1"/>
</dbReference>